<dbReference type="RefSeq" id="WP_257629603.1">
    <property type="nucleotide sequence ID" value="NZ_JANIIC010000003.1"/>
</dbReference>
<dbReference type="GO" id="GO:0006098">
    <property type="term" value="P:pentose-phosphate shunt"/>
    <property type="evidence" value="ECO:0007669"/>
    <property type="project" value="UniProtKB-UniRule"/>
</dbReference>
<dbReference type="NCBIfam" id="TIGR00876">
    <property type="entry name" value="tal_mycobact"/>
    <property type="match status" value="1"/>
</dbReference>
<dbReference type="SUPFAM" id="SSF51569">
    <property type="entry name" value="Aldolase"/>
    <property type="match status" value="1"/>
</dbReference>
<comment type="function">
    <text evidence="1 11">Transaldolase is important for the balance of metabolites in the pentose-phosphate pathway.</text>
</comment>
<dbReference type="GO" id="GO:0005737">
    <property type="term" value="C:cytoplasm"/>
    <property type="evidence" value="ECO:0007669"/>
    <property type="project" value="UniProtKB-SubCell"/>
</dbReference>
<comment type="similarity">
    <text evidence="4 11">Belongs to the transaldolase family. Type 2 subfamily.</text>
</comment>
<keyword evidence="13" id="KW-1185">Reference proteome</keyword>
<name>A0A9X2LPJ5_STRMQ</name>
<dbReference type="GO" id="GO:0004801">
    <property type="term" value="F:transaldolase activity"/>
    <property type="evidence" value="ECO:0007669"/>
    <property type="project" value="UniProtKB-UniRule"/>
</dbReference>
<protein>
    <recommendedName>
        <fullName evidence="5 11">Transaldolase</fullName>
        <ecNumber evidence="5 11">2.2.1.2</ecNumber>
    </recommendedName>
</protein>
<evidence type="ECO:0000256" key="2">
    <source>
        <dbReference type="ARBA" id="ARBA00004496"/>
    </source>
</evidence>
<dbReference type="InterPro" id="IPR004732">
    <property type="entry name" value="Transaldolase_2"/>
</dbReference>
<dbReference type="AlphaFoldDB" id="A0A9X2LPJ5"/>
<dbReference type="CDD" id="cd00955">
    <property type="entry name" value="Transaldolase_like"/>
    <property type="match status" value="1"/>
</dbReference>
<dbReference type="InterPro" id="IPR001585">
    <property type="entry name" value="TAL/FSA"/>
</dbReference>
<comment type="caution">
    <text evidence="12">The sequence shown here is derived from an EMBL/GenBank/DDBJ whole genome shotgun (WGS) entry which is preliminary data.</text>
</comment>
<keyword evidence="7 11" id="KW-0808">Transferase</keyword>
<dbReference type="HAMAP" id="MF_00493">
    <property type="entry name" value="Transaldolase_2"/>
    <property type="match status" value="1"/>
</dbReference>
<comment type="catalytic activity">
    <reaction evidence="10 11">
        <text>D-sedoheptulose 7-phosphate + D-glyceraldehyde 3-phosphate = D-erythrose 4-phosphate + beta-D-fructose 6-phosphate</text>
        <dbReference type="Rhea" id="RHEA:17053"/>
        <dbReference type="ChEBI" id="CHEBI:16897"/>
        <dbReference type="ChEBI" id="CHEBI:57483"/>
        <dbReference type="ChEBI" id="CHEBI:57634"/>
        <dbReference type="ChEBI" id="CHEBI:59776"/>
        <dbReference type="EC" id="2.2.1.2"/>
    </reaction>
</comment>
<evidence type="ECO:0000256" key="11">
    <source>
        <dbReference type="HAMAP-Rule" id="MF_00493"/>
    </source>
</evidence>
<dbReference type="NCBIfam" id="NF002881">
    <property type="entry name" value="PRK03343.1"/>
    <property type="match status" value="1"/>
</dbReference>
<evidence type="ECO:0000256" key="6">
    <source>
        <dbReference type="ARBA" id="ARBA00022490"/>
    </source>
</evidence>
<dbReference type="PANTHER" id="PTHR10683">
    <property type="entry name" value="TRANSALDOLASE"/>
    <property type="match status" value="1"/>
</dbReference>
<sequence>MNDTLRRLNDAGTAVWLDDLGRDRLDSGELARQVRDGLITGVTTNPTIFHRAITHSGAYDGRLAGLARLGTAPADALRLLTCADVRRAADVLRPVHDASAGIDGMVSIEVAPGLAHDTAGTLAEARLLHWLVDRPNVLIKIPATDAGLSAAAGCLAEGIGVNVTLIFGLARYRQVTQAHLDGLERAARAGLDVSRIASVASFFVSRVDAAVDARLDKRGTALARALRGRAAIANARLAYELHEQVRSGPRWQALAALGARPQRPLWASTGVKDPAYDDTRYVVELAAPDTVNTMPAATLSAVIDHGEPRGDTVRGRYEEARGTLEELGALGIDLDTITEELETDGVARFQDSWQQLTAGISAALGAEGNPHA</sequence>
<evidence type="ECO:0000256" key="9">
    <source>
        <dbReference type="ARBA" id="ARBA00023270"/>
    </source>
</evidence>
<evidence type="ECO:0000313" key="13">
    <source>
        <dbReference type="Proteomes" id="UP001142400"/>
    </source>
</evidence>
<organism evidence="12 13">
    <name type="scientific">Streptomyces malaysiensis subsp. samsunensis</name>
    <dbReference type="NCBI Taxonomy" id="459658"/>
    <lineage>
        <taxon>Bacteria</taxon>
        <taxon>Bacillati</taxon>
        <taxon>Actinomycetota</taxon>
        <taxon>Actinomycetes</taxon>
        <taxon>Kitasatosporales</taxon>
        <taxon>Streptomycetaceae</taxon>
        <taxon>Streptomyces</taxon>
        <taxon>Streptomyces violaceusniger group</taxon>
    </lineage>
</organism>
<dbReference type="EC" id="2.2.1.2" evidence="5 11"/>
<evidence type="ECO:0000256" key="3">
    <source>
        <dbReference type="ARBA" id="ARBA00004857"/>
    </source>
</evidence>
<dbReference type="InterPro" id="IPR013785">
    <property type="entry name" value="Aldolase_TIM"/>
</dbReference>
<evidence type="ECO:0000256" key="1">
    <source>
        <dbReference type="ARBA" id="ARBA00003518"/>
    </source>
</evidence>
<dbReference type="Gene3D" id="3.20.20.70">
    <property type="entry name" value="Aldolase class I"/>
    <property type="match status" value="1"/>
</dbReference>
<keyword evidence="8 11" id="KW-0570">Pentose shunt</keyword>
<evidence type="ECO:0000256" key="4">
    <source>
        <dbReference type="ARBA" id="ARBA00008426"/>
    </source>
</evidence>
<keyword evidence="6 11" id="KW-0963">Cytoplasm</keyword>
<gene>
    <name evidence="11 12" type="primary">tal</name>
    <name evidence="12" type="ORF">NQU54_02910</name>
</gene>
<feature type="active site" description="Schiff-base intermediate with substrate" evidence="11">
    <location>
        <position position="140"/>
    </location>
</feature>
<keyword evidence="9 11" id="KW-0704">Schiff base</keyword>
<accession>A0A9X2LPJ5</accession>
<dbReference type="PIRSF" id="PIRSF036915">
    <property type="entry name" value="Trnald_Bac_Plnt"/>
    <property type="match status" value="1"/>
</dbReference>
<evidence type="ECO:0000256" key="5">
    <source>
        <dbReference type="ARBA" id="ARBA00013151"/>
    </source>
</evidence>
<evidence type="ECO:0000256" key="7">
    <source>
        <dbReference type="ARBA" id="ARBA00022679"/>
    </source>
</evidence>
<dbReference type="Pfam" id="PF00923">
    <property type="entry name" value="TAL_FSA"/>
    <property type="match status" value="1"/>
</dbReference>
<dbReference type="InterPro" id="IPR018225">
    <property type="entry name" value="Transaldolase_AS"/>
</dbReference>
<dbReference type="Proteomes" id="UP001142400">
    <property type="component" value="Unassembled WGS sequence"/>
</dbReference>
<evidence type="ECO:0000256" key="10">
    <source>
        <dbReference type="ARBA" id="ARBA00048810"/>
    </source>
</evidence>
<proteinExistence type="inferred from homology"/>
<reference evidence="12" key="1">
    <citation type="submission" date="2022-06" db="EMBL/GenBank/DDBJ databases">
        <title>WGS of actinobacteria.</title>
        <authorList>
            <person name="Thawai C."/>
        </authorList>
    </citation>
    <scope>NUCLEOTIDE SEQUENCE</scope>
    <source>
        <strain evidence="12">DSM 42010</strain>
    </source>
</reference>
<dbReference type="PROSITE" id="PS01054">
    <property type="entry name" value="TRANSALDOLASE_1"/>
    <property type="match status" value="1"/>
</dbReference>
<comment type="subcellular location">
    <subcellularLocation>
        <location evidence="2 11">Cytoplasm</location>
    </subcellularLocation>
</comment>
<evidence type="ECO:0000256" key="8">
    <source>
        <dbReference type="ARBA" id="ARBA00023126"/>
    </source>
</evidence>
<evidence type="ECO:0000313" key="12">
    <source>
        <dbReference type="EMBL" id="MCQ8828065.1"/>
    </source>
</evidence>
<dbReference type="PANTHER" id="PTHR10683:SF31">
    <property type="entry name" value="TRANSALDOLASE"/>
    <property type="match status" value="1"/>
</dbReference>
<dbReference type="EMBL" id="JANIIC010000003">
    <property type="protein sequence ID" value="MCQ8828065.1"/>
    <property type="molecule type" value="Genomic_DNA"/>
</dbReference>
<comment type="pathway">
    <text evidence="3 11">Carbohydrate degradation; pentose phosphate pathway; D-glyceraldehyde 3-phosphate and beta-D-fructose 6-phosphate from D-ribose 5-phosphate and D-xylulose 5-phosphate (non-oxidative stage): step 2/3.</text>
</comment>
<dbReference type="GO" id="GO:0005975">
    <property type="term" value="P:carbohydrate metabolic process"/>
    <property type="evidence" value="ECO:0007669"/>
    <property type="project" value="InterPro"/>
</dbReference>